<feature type="compositionally biased region" description="Polar residues" evidence="1">
    <location>
        <begin position="100"/>
        <end position="123"/>
    </location>
</feature>
<dbReference type="GeneID" id="116203524"/>
<name>A0A6P8D212_PUNGR</name>
<feature type="compositionally biased region" description="Low complexity" evidence="1">
    <location>
        <begin position="21"/>
        <end position="36"/>
    </location>
</feature>
<evidence type="ECO:0000313" key="5">
    <source>
        <dbReference type="RefSeq" id="XP_031391137.1"/>
    </source>
</evidence>
<dbReference type="PANTHER" id="PTHR47487:SF3">
    <property type="entry name" value="GLUTENIN, HIGH MOLECULAR WEIGHT SUBUNIT 12-LIKE"/>
    <property type="match status" value="1"/>
</dbReference>
<dbReference type="SMART" id="SM00451">
    <property type="entry name" value="ZnF_U1"/>
    <property type="match status" value="2"/>
</dbReference>
<protein>
    <submittedName>
        <fullName evidence="5">Uncharacterized protein LOC116203524 isoform X1</fullName>
    </submittedName>
</protein>
<feature type="region of interest" description="Disordered" evidence="1">
    <location>
        <begin position="219"/>
        <end position="258"/>
    </location>
</feature>
<feature type="domain" description="C2H2-type" evidence="2">
    <location>
        <begin position="182"/>
        <end position="206"/>
    </location>
</feature>
<feature type="compositionally biased region" description="Basic and acidic residues" evidence="1">
    <location>
        <begin position="219"/>
        <end position="230"/>
    </location>
</feature>
<organism evidence="4 5">
    <name type="scientific">Punica granatum</name>
    <name type="common">Pomegranate</name>
    <dbReference type="NCBI Taxonomy" id="22663"/>
    <lineage>
        <taxon>Eukaryota</taxon>
        <taxon>Viridiplantae</taxon>
        <taxon>Streptophyta</taxon>
        <taxon>Embryophyta</taxon>
        <taxon>Tracheophyta</taxon>
        <taxon>Spermatophyta</taxon>
        <taxon>Magnoliopsida</taxon>
        <taxon>eudicotyledons</taxon>
        <taxon>Gunneridae</taxon>
        <taxon>Pentapetalae</taxon>
        <taxon>rosids</taxon>
        <taxon>malvids</taxon>
        <taxon>Myrtales</taxon>
        <taxon>Lythraceae</taxon>
        <taxon>Punica</taxon>
    </lineage>
</organism>
<dbReference type="InterPro" id="IPR036236">
    <property type="entry name" value="Znf_C2H2_sf"/>
</dbReference>
<feature type="region of interest" description="Disordered" evidence="1">
    <location>
        <begin position="1"/>
        <end position="36"/>
    </location>
</feature>
<dbReference type="Proteomes" id="UP000515151">
    <property type="component" value="Chromosome 4"/>
</dbReference>
<dbReference type="AlphaFoldDB" id="A0A6P8D212"/>
<accession>A0A6P8D212</accession>
<feature type="compositionally biased region" description="Low complexity" evidence="1">
    <location>
        <begin position="73"/>
        <end position="95"/>
    </location>
</feature>
<dbReference type="InterPro" id="IPR013087">
    <property type="entry name" value="Znf_C2H2_type"/>
</dbReference>
<dbReference type="GO" id="GO:0008270">
    <property type="term" value="F:zinc ion binding"/>
    <property type="evidence" value="ECO:0007669"/>
    <property type="project" value="InterPro"/>
</dbReference>
<feature type="domain" description="U1-type" evidence="3">
    <location>
        <begin position="184"/>
        <end position="213"/>
    </location>
</feature>
<evidence type="ECO:0000259" key="2">
    <source>
        <dbReference type="SMART" id="SM00355"/>
    </source>
</evidence>
<feature type="compositionally biased region" description="Polar residues" evidence="1">
    <location>
        <begin position="10"/>
        <end position="20"/>
    </location>
</feature>
<dbReference type="RefSeq" id="XP_031391137.1">
    <property type="nucleotide sequence ID" value="XM_031535277.1"/>
</dbReference>
<dbReference type="OrthoDB" id="434647at2759"/>
<feature type="domain" description="U1-type" evidence="3">
    <location>
        <begin position="281"/>
        <end position="315"/>
    </location>
</feature>
<proteinExistence type="predicted"/>
<feature type="domain" description="C2H2-type" evidence="2">
    <location>
        <begin position="284"/>
        <end position="308"/>
    </location>
</feature>
<reference evidence="4" key="1">
    <citation type="journal article" date="2020" name="Plant Biotechnol. J.">
        <title>The pomegranate (Punica granatum L.) draft genome dissects genetic divergence between soft- and hard-seeded cultivars.</title>
        <authorList>
            <person name="Luo X."/>
            <person name="Li H."/>
            <person name="Wu Z."/>
            <person name="Yao W."/>
            <person name="Zhao P."/>
            <person name="Cao D."/>
            <person name="Yu H."/>
            <person name="Li K."/>
            <person name="Poudel K."/>
            <person name="Zhao D."/>
            <person name="Zhang F."/>
            <person name="Xia X."/>
            <person name="Chen L."/>
            <person name="Wang Q."/>
            <person name="Jing D."/>
            <person name="Cao S."/>
        </authorList>
    </citation>
    <scope>NUCLEOTIDE SEQUENCE [LARGE SCALE GENOMIC DNA]</scope>
    <source>
        <strain evidence="4">cv. Tunisia</strain>
    </source>
</reference>
<dbReference type="InterPro" id="IPR003604">
    <property type="entry name" value="Matrin/U1-like-C_Znf_C2H2"/>
</dbReference>
<evidence type="ECO:0000256" key="1">
    <source>
        <dbReference type="SAM" id="MobiDB-lite"/>
    </source>
</evidence>
<dbReference type="PANTHER" id="PTHR47487">
    <property type="entry name" value="OS06G0651300 PROTEIN-RELATED"/>
    <property type="match status" value="1"/>
</dbReference>
<gene>
    <name evidence="5" type="primary">LOC116203524</name>
</gene>
<keyword evidence="4" id="KW-1185">Reference proteome</keyword>
<evidence type="ECO:0000259" key="3">
    <source>
        <dbReference type="SMART" id="SM00451"/>
    </source>
</evidence>
<reference evidence="5" key="2">
    <citation type="submission" date="2025-08" db="UniProtKB">
        <authorList>
            <consortium name="RefSeq"/>
        </authorList>
    </citation>
    <scope>IDENTIFICATION</scope>
    <source>
        <tissue evidence="5">Leaf</tissue>
    </source>
</reference>
<dbReference type="SUPFAM" id="SSF57667">
    <property type="entry name" value="beta-beta-alpha zinc fingers"/>
    <property type="match status" value="2"/>
</dbReference>
<feature type="region of interest" description="Disordered" evidence="1">
    <location>
        <begin position="390"/>
        <end position="462"/>
    </location>
</feature>
<dbReference type="Pfam" id="PF12874">
    <property type="entry name" value="zf-met"/>
    <property type="match status" value="2"/>
</dbReference>
<dbReference type="Gene3D" id="3.30.160.60">
    <property type="entry name" value="Classic Zinc Finger"/>
    <property type="match status" value="2"/>
</dbReference>
<feature type="region of interest" description="Disordered" evidence="1">
    <location>
        <begin position="73"/>
        <end position="178"/>
    </location>
</feature>
<dbReference type="SMART" id="SM00355">
    <property type="entry name" value="ZnF_C2H2"/>
    <property type="match status" value="2"/>
</dbReference>
<dbReference type="GO" id="GO:0003676">
    <property type="term" value="F:nucleic acid binding"/>
    <property type="evidence" value="ECO:0007669"/>
    <property type="project" value="InterPro"/>
</dbReference>
<sequence length="462" mass="50302">MDHSDYYASYDQQHVQGTYDPSQPSQPHCSSSIAGPATTAAAQSSSSYYSYDPQHCAAYYHSQDYANYYYQQHHQQPPETHQQQQHSQNSQLYQEPHLPSHQNPYYEQAAQNPSSDPWQSSVSAHRGIHHPQMGQSESIGKGGRIGNRQSKRGGKAGSRGAQQGPPMEQEPGSAPGRLPRMVRCELCRVECNAPEILEQHKNGKRHKKNLRVHEELQNLKKQMSEPEKPAENLPAETRPHEEGACGAGMKRKMKGGRGGKFLKAESGLRRPVGSAQPKEPAFPFICDLCNVKCESQVVFNTHLTGKKHLSKMKRFQRNQSLSSKSQVFGPPCASSSLPVSSTSVTLEANNQTSGSEPLALLSVNGVSSSDPQVLLAQIIMDYVRSQTHGVPQQGQALVPGSGSGTQNQQGQQIHDSETALETSALPPGTRIETKTMTEVSSGEAVSCGPASCSETAKDIGPQ</sequence>
<evidence type="ECO:0000313" key="4">
    <source>
        <dbReference type="Proteomes" id="UP000515151"/>
    </source>
</evidence>